<feature type="transmembrane region" description="Helical" evidence="13">
    <location>
        <begin position="49"/>
        <end position="67"/>
    </location>
</feature>
<dbReference type="GO" id="GO:0016020">
    <property type="term" value="C:membrane"/>
    <property type="evidence" value="ECO:0007669"/>
    <property type="project" value="UniProtKB-SubCell"/>
</dbReference>
<evidence type="ECO:0000256" key="8">
    <source>
        <dbReference type="ARBA" id="ARBA00022989"/>
    </source>
</evidence>
<sequence>MELRRLSRLSDIIFAGAMTLMALTFDPLPHKEMTPQEVTAFLQAQLPSFAVYILTFIGIAFYWLSHLHQFRYYKRTDTVHLWLTLFSLLFVVLLPYANDLATIYDGVFVTQCFYSLSVSGVGIFSTAAWVYATQNRRLVDSDLSDITIRQIRQESYVEPIVSLFAIGGALIHPLGWTLTFILGLPLFFLIQRLLRTPHFASAFIYGCG</sequence>
<feature type="transmembrane region" description="Helical" evidence="13">
    <location>
        <begin position="108"/>
        <end position="132"/>
    </location>
</feature>
<keyword evidence="11" id="KW-0407">Ion channel</keyword>
<dbReference type="GO" id="GO:0015252">
    <property type="term" value="F:proton channel activity"/>
    <property type="evidence" value="ECO:0007669"/>
    <property type="project" value="InterPro"/>
</dbReference>
<evidence type="ECO:0000256" key="12">
    <source>
        <dbReference type="ARBA" id="ARBA00034430"/>
    </source>
</evidence>
<feature type="transmembrane region" description="Helical" evidence="13">
    <location>
        <begin position="79"/>
        <end position="96"/>
    </location>
</feature>
<feature type="transmembrane region" description="Helical" evidence="13">
    <location>
        <begin position="160"/>
        <end position="190"/>
    </location>
</feature>
<evidence type="ECO:0000256" key="5">
    <source>
        <dbReference type="ARBA" id="ARBA00022692"/>
    </source>
</evidence>
<name>A0A6B3NGS3_9CYAN</name>
<feature type="non-terminal residue" evidence="14">
    <location>
        <position position="208"/>
    </location>
</feature>
<proteinExistence type="inferred from homology"/>
<comment type="similarity">
    <text evidence="2">Belongs to the TMEM175 family.</text>
</comment>
<evidence type="ECO:0000256" key="13">
    <source>
        <dbReference type="SAM" id="Phobius"/>
    </source>
</evidence>
<dbReference type="AlphaFoldDB" id="A0A6B3NGS3"/>
<dbReference type="PANTHER" id="PTHR31462">
    <property type="entry name" value="ENDOSOMAL/LYSOSOMAL POTASSIUM CHANNEL TMEM175"/>
    <property type="match status" value="1"/>
</dbReference>
<keyword evidence="10 13" id="KW-0472">Membrane</keyword>
<keyword evidence="3" id="KW-0813">Transport</keyword>
<evidence type="ECO:0000256" key="9">
    <source>
        <dbReference type="ARBA" id="ARBA00023065"/>
    </source>
</evidence>
<reference evidence="14" key="1">
    <citation type="submission" date="2019-11" db="EMBL/GenBank/DDBJ databases">
        <title>Genomic insights into an expanded diversity of filamentous marine cyanobacteria reveals the extraordinary biosynthetic potential of Moorea and Okeania.</title>
        <authorList>
            <person name="Ferreira Leao T."/>
            <person name="Wang M."/>
            <person name="Moss N."/>
            <person name="Da Silva R."/>
            <person name="Sanders J."/>
            <person name="Nurk S."/>
            <person name="Gurevich A."/>
            <person name="Humphrey G."/>
            <person name="Reher R."/>
            <person name="Zhu Q."/>
            <person name="Belda-Ferre P."/>
            <person name="Glukhov E."/>
            <person name="Rex R."/>
            <person name="Dorrestein P.C."/>
            <person name="Knight R."/>
            <person name="Pevzner P."/>
            <person name="Gerwick W.H."/>
            <person name="Gerwick L."/>
        </authorList>
    </citation>
    <scope>NUCLEOTIDE SEQUENCE</scope>
    <source>
        <strain evidence="14">SIO1C4</strain>
    </source>
</reference>
<evidence type="ECO:0000256" key="2">
    <source>
        <dbReference type="ARBA" id="ARBA00006920"/>
    </source>
</evidence>
<dbReference type="InterPro" id="IPR010617">
    <property type="entry name" value="TMEM175-like"/>
</dbReference>
<accession>A0A6B3NGS3</accession>
<evidence type="ECO:0000256" key="7">
    <source>
        <dbReference type="ARBA" id="ARBA00022958"/>
    </source>
</evidence>
<dbReference type="GO" id="GO:0005267">
    <property type="term" value="F:potassium channel activity"/>
    <property type="evidence" value="ECO:0007669"/>
    <property type="project" value="UniProtKB-KW"/>
</dbReference>
<keyword evidence="5 13" id="KW-0812">Transmembrane</keyword>
<keyword evidence="4" id="KW-0633">Potassium transport</keyword>
<feature type="transmembrane region" description="Helical" evidence="13">
    <location>
        <begin position="12"/>
        <end position="29"/>
    </location>
</feature>
<evidence type="ECO:0000256" key="6">
    <source>
        <dbReference type="ARBA" id="ARBA00022826"/>
    </source>
</evidence>
<evidence type="ECO:0000256" key="1">
    <source>
        <dbReference type="ARBA" id="ARBA00004141"/>
    </source>
</evidence>
<dbReference type="PANTHER" id="PTHR31462:SF5">
    <property type="entry name" value="ENDOSOMAL_LYSOSOMAL PROTON CHANNEL TMEM175"/>
    <property type="match status" value="1"/>
</dbReference>
<keyword evidence="9" id="KW-0406">Ion transport</keyword>
<evidence type="ECO:0000313" key="14">
    <source>
        <dbReference type="EMBL" id="NER30907.1"/>
    </source>
</evidence>
<evidence type="ECO:0000256" key="3">
    <source>
        <dbReference type="ARBA" id="ARBA00022448"/>
    </source>
</evidence>
<keyword evidence="6" id="KW-0631">Potassium channel</keyword>
<evidence type="ECO:0000256" key="10">
    <source>
        <dbReference type="ARBA" id="ARBA00023136"/>
    </source>
</evidence>
<organism evidence="14">
    <name type="scientific">Symploca sp. SIO1C4</name>
    <dbReference type="NCBI Taxonomy" id="2607765"/>
    <lineage>
        <taxon>Bacteria</taxon>
        <taxon>Bacillati</taxon>
        <taxon>Cyanobacteriota</taxon>
        <taxon>Cyanophyceae</taxon>
        <taxon>Coleofasciculales</taxon>
        <taxon>Coleofasciculaceae</taxon>
        <taxon>Symploca</taxon>
    </lineage>
</organism>
<comment type="subcellular location">
    <subcellularLocation>
        <location evidence="1">Membrane</location>
        <topology evidence="1">Multi-pass membrane protein</topology>
    </subcellularLocation>
</comment>
<evidence type="ECO:0000256" key="4">
    <source>
        <dbReference type="ARBA" id="ARBA00022538"/>
    </source>
</evidence>
<dbReference type="Pfam" id="PF06736">
    <property type="entry name" value="TMEM175"/>
    <property type="match status" value="1"/>
</dbReference>
<comment type="catalytic activity">
    <reaction evidence="12">
        <text>K(+)(in) = K(+)(out)</text>
        <dbReference type="Rhea" id="RHEA:29463"/>
        <dbReference type="ChEBI" id="CHEBI:29103"/>
    </reaction>
</comment>
<protein>
    <submittedName>
        <fullName evidence="14">DUF1211 domain-containing protein</fullName>
    </submittedName>
</protein>
<dbReference type="EMBL" id="JAAHFQ010000671">
    <property type="protein sequence ID" value="NER30907.1"/>
    <property type="molecule type" value="Genomic_DNA"/>
</dbReference>
<gene>
    <name evidence="14" type="ORF">F6J89_25625</name>
</gene>
<evidence type="ECO:0000256" key="11">
    <source>
        <dbReference type="ARBA" id="ARBA00023303"/>
    </source>
</evidence>
<comment type="caution">
    <text evidence="14">The sequence shown here is derived from an EMBL/GenBank/DDBJ whole genome shotgun (WGS) entry which is preliminary data.</text>
</comment>
<keyword evidence="7" id="KW-0630">Potassium</keyword>
<keyword evidence="8 13" id="KW-1133">Transmembrane helix</keyword>